<accession>A0ABS1E2T8</accession>
<proteinExistence type="predicted"/>
<evidence type="ECO:0000313" key="3">
    <source>
        <dbReference type="Proteomes" id="UP001041814"/>
    </source>
</evidence>
<comment type="caution">
    <text evidence="2">The sequence shown here is derived from an EMBL/GenBank/DDBJ whole genome shotgun (WGS) entry which is preliminary data.</text>
</comment>
<dbReference type="Proteomes" id="UP001041814">
    <property type="component" value="Unassembled WGS sequence"/>
</dbReference>
<protein>
    <recommendedName>
        <fullName evidence="4">Lipoprotein</fullName>
    </recommendedName>
</protein>
<keyword evidence="3" id="KW-1185">Reference proteome</keyword>
<dbReference type="PROSITE" id="PS51257">
    <property type="entry name" value="PROKAR_LIPOPROTEIN"/>
    <property type="match status" value="1"/>
</dbReference>
<evidence type="ECO:0000256" key="1">
    <source>
        <dbReference type="SAM" id="SignalP"/>
    </source>
</evidence>
<reference evidence="2" key="2">
    <citation type="journal article" date="2020" name="Microorganisms">
        <title>Osmotic Adaptation and Compatible Solute Biosynthesis of Phototrophic Bacteria as Revealed from Genome Analyses.</title>
        <authorList>
            <person name="Imhoff J.F."/>
            <person name="Rahn T."/>
            <person name="Kunzel S."/>
            <person name="Keller A."/>
            <person name="Neulinger S.C."/>
        </authorList>
    </citation>
    <scope>NUCLEOTIDE SEQUENCE</scope>
    <source>
        <strain evidence="2">IM 151</strain>
    </source>
</reference>
<organism evidence="2 3">
    <name type="scientific">Rubrivivax gelatinosus</name>
    <name type="common">Rhodocyclus gelatinosus</name>
    <name type="synonym">Rhodopseudomonas gelatinosa</name>
    <dbReference type="NCBI Taxonomy" id="28068"/>
    <lineage>
        <taxon>Bacteria</taxon>
        <taxon>Pseudomonadati</taxon>
        <taxon>Pseudomonadota</taxon>
        <taxon>Betaproteobacteria</taxon>
        <taxon>Burkholderiales</taxon>
        <taxon>Sphaerotilaceae</taxon>
        <taxon>Rubrivivax</taxon>
    </lineage>
</organism>
<gene>
    <name evidence="2" type="ORF">CKO43_20870</name>
</gene>
<feature type="chain" id="PRO_5045991303" description="Lipoprotein" evidence="1">
    <location>
        <begin position="29"/>
        <end position="71"/>
    </location>
</feature>
<dbReference type="RefSeq" id="WP_200231859.1">
    <property type="nucleotide sequence ID" value="NZ_NRRT01000091.1"/>
</dbReference>
<evidence type="ECO:0008006" key="4">
    <source>
        <dbReference type="Google" id="ProtNLM"/>
    </source>
</evidence>
<evidence type="ECO:0000313" key="2">
    <source>
        <dbReference type="EMBL" id="MBK1715217.1"/>
    </source>
</evidence>
<feature type="signal peptide" evidence="1">
    <location>
        <begin position="1"/>
        <end position="28"/>
    </location>
</feature>
<sequence length="71" mass="7409">MDTLFARIARSRPAWLVAVLLAAGCAASQYETTAAVYTERGADGSPLEVVIVFDADGRVLGTRSEVLAAAP</sequence>
<keyword evidence="1" id="KW-0732">Signal</keyword>
<name>A0ABS1E2T8_RUBGE</name>
<reference evidence="2" key="1">
    <citation type="submission" date="2017-08" db="EMBL/GenBank/DDBJ databases">
        <authorList>
            <person name="Imhoff J.F."/>
            <person name="Rahn T."/>
            <person name="Kuenzel S."/>
            <person name="Neulinger S.C."/>
        </authorList>
    </citation>
    <scope>NUCLEOTIDE SEQUENCE</scope>
    <source>
        <strain evidence="2">IM 151</strain>
    </source>
</reference>
<dbReference type="EMBL" id="NRRU01000104">
    <property type="protein sequence ID" value="MBK1715217.1"/>
    <property type="molecule type" value="Genomic_DNA"/>
</dbReference>